<comment type="caution">
    <text evidence="9">The sequence shown here is derived from an EMBL/GenBank/DDBJ whole genome shotgun (WGS) entry which is preliminary data.</text>
</comment>
<organism evidence="9 10">
    <name type="scientific">Aureimonas populi</name>
    <dbReference type="NCBI Taxonomy" id="1701758"/>
    <lineage>
        <taxon>Bacteria</taxon>
        <taxon>Pseudomonadati</taxon>
        <taxon>Pseudomonadota</taxon>
        <taxon>Alphaproteobacteria</taxon>
        <taxon>Hyphomicrobiales</taxon>
        <taxon>Aurantimonadaceae</taxon>
        <taxon>Aureimonas</taxon>
    </lineage>
</organism>
<evidence type="ECO:0000256" key="7">
    <source>
        <dbReference type="RuleBase" id="RU363032"/>
    </source>
</evidence>
<protein>
    <submittedName>
        <fullName evidence="9">ABC transporter permease</fullName>
    </submittedName>
</protein>
<dbReference type="CDD" id="cd06261">
    <property type="entry name" value="TM_PBP2"/>
    <property type="match status" value="1"/>
</dbReference>
<dbReference type="PROSITE" id="PS50928">
    <property type="entry name" value="ABC_TM1"/>
    <property type="match status" value="1"/>
</dbReference>
<feature type="transmembrane region" description="Helical" evidence="7">
    <location>
        <begin position="127"/>
        <end position="146"/>
    </location>
</feature>
<feature type="transmembrane region" description="Helical" evidence="7">
    <location>
        <begin position="221"/>
        <end position="244"/>
    </location>
</feature>
<gene>
    <name evidence="9" type="ORF">ACFSKQ_17775</name>
</gene>
<keyword evidence="5 7" id="KW-1133">Transmembrane helix</keyword>
<proteinExistence type="inferred from homology"/>
<evidence type="ECO:0000256" key="5">
    <source>
        <dbReference type="ARBA" id="ARBA00022989"/>
    </source>
</evidence>
<evidence type="ECO:0000313" key="10">
    <source>
        <dbReference type="Proteomes" id="UP001597371"/>
    </source>
</evidence>
<dbReference type="Proteomes" id="UP001597371">
    <property type="component" value="Unassembled WGS sequence"/>
</dbReference>
<name>A0ABW5CQG2_9HYPH</name>
<feature type="domain" description="ABC transmembrane type-1" evidence="8">
    <location>
        <begin position="61"/>
        <end position="245"/>
    </location>
</feature>
<keyword evidence="2 7" id="KW-0813">Transport</keyword>
<keyword evidence="4 7" id="KW-0812">Transmembrane</keyword>
<evidence type="ECO:0000256" key="4">
    <source>
        <dbReference type="ARBA" id="ARBA00022692"/>
    </source>
</evidence>
<feature type="transmembrane region" description="Helical" evidence="7">
    <location>
        <begin position="95"/>
        <end position="120"/>
    </location>
</feature>
<keyword evidence="6 7" id="KW-0472">Membrane</keyword>
<evidence type="ECO:0000256" key="1">
    <source>
        <dbReference type="ARBA" id="ARBA00004651"/>
    </source>
</evidence>
<feature type="transmembrane region" description="Helical" evidence="7">
    <location>
        <begin position="12"/>
        <end position="29"/>
    </location>
</feature>
<keyword evidence="10" id="KW-1185">Reference proteome</keyword>
<reference evidence="10" key="1">
    <citation type="journal article" date="2019" name="Int. J. Syst. Evol. Microbiol.">
        <title>The Global Catalogue of Microorganisms (GCM) 10K type strain sequencing project: providing services to taxonomists for standard genome sequencing and annotation.</title>
        <authorList>
            <consortium name="The Broad Institute Genomics Platform"/>
            <consortium name="The Broad Institute Genome Sequencing Center for Infectious Disease"/>
            <person name="Wu L."/>
            <person name="Ma J."/>
        </authorList>
    </citation>
    <scope>NUCLEOTIDE SEQUENCE [LARGE SCALE GENOMIC DNA]</scope>
    <source>
        <strain evidence="10">ZS-35-S2</strain>
    </source>
</reference>
<dbReference type="EMBL" id="JBHUIJ010000028">
    <property type="protein sequence ID" value="MFD2239300.1"/>
    <property type="molecule type" value="Genomic_DNA"/>
</dbReference>
<feature type="transmembrane region" description="Helical" evidence="7">
    <location>
        <begin position="64"/>
        <end position="89"/>
    </location>
</feature>
<dbReference type="PANTHER" id="PTHR30151:SF20">
    <property type="entry name" value="ABC TRANSPORTER PERMEASE PROTEIN HI_0355-RELATED"/>
    <property type="match status" value="1"/>
</dbReference>
<evidence type="ECO:0000256" key="2">
    <source>
        <dbReference type="ARBA" id="ARBA00022448"/>
    </source>
</evidence>
<accession>A0ABW5CQG2</accession>
<evidence type="ECO:0000313" key="9">
    <source>
        <dbReference type="EMBL" id="MFD2239300.1"/>
    </source>
</evidence>
<keyword evidence="3" id="KW-1003">Cell membrane</keyword>
<comment type="similarity">
    <text evidence="7">Belongs to the binding-protein-dependent transport system permease family.</text>
</comment>
<comment type="subcellular location">
    <subcellularLocation>
        <location evidence="1 7">Cell membrane</location>
        <topology evidence="1 7">Multi-pass membrane protein</topology>
    </subcellularLocation>
</comment>
<dbReference type="Pfam" id="PF00528">
    <property type="entry name" value="BPD_transp_1"/>
    <property type="match status" value="1"/>
</dbReference>
<evidence type="ECO:0000256" key="6">
    <source>
        <dbReference type="ARBA" id="ARBA00023136"/>
    </source>
</evidence>
<sequence>MSPPLQASSRAFARGLFGAALILLAWEFAARGLELPHYILPAVSTILAHMASDASSLLSAGRYTFIEAATGFAIGGLAGIASAVLVSMVPASRGVVLPIATAINSVPVVAYSPLVLLWFGIGMSSKIVMVAIAVSFTVFLNTIAGLDRVDRRQAELMRSFGASRFAVFWRLRLPTALPLILAGLRISTVRSIIVAIVTEMLGAYDGLGWIIYQAVLRIDFVAVWAAIAVASLISLGFFALVSMVERKAVFWT</sequence>
<dbReference type="InterPro" id="IPR035906">
    <property type="entry name" value="MetI-like_sf"/>
</dbReference>
<dbReference type="RefSeq" id="WP_209738208.1">
    <property type="nucleotide sequence ID" value="NZ_CP072611.1"/>
</dbReference>
<dbReference type="SUPFAM" id="SSF161098">
    <property type="entry name" value="MetI-like"/>
    <property type="match status" value="1"/>
</dbReference>
<dbReference type="InterPro" id="IPR000515">
    <property type="entry name" value="MetI-like"/>
</dbReference>
<evidence type="ECO:0000259" key="8">
    <source>
        <dbReference type="PROSITE" id="PS50928"/>
    </source>
</evidence>
<evidence type="ECO:0000256" key="3">
    <source>
        <dbReference type="ARBA" id="ARBA00022475"/>
    </source>
</evidence>
<dbReference type="Gene3D" id="1.10.3720.10">
    <property type="entry name" value="MetI-like"/>
    <property type="match status" value="1"/>
</dbReference>
<dbReference type="PANTHER" id="PTHR30151">
    <property type="entry name" value="ALKANE SULFONATE ABC TRANSPORTER-RELATED, MEMBRANE SUBUNIT"/>
    <property type="match status" value="1"/>
</dbReference>
<feature type="transmembrane region" description="Helical" evidence="7">
    <location>
        <begin position="191"/>
        <end position="215"/>
    </location>
</feature>